<dbReference type="EMBL" id="SOZI01000071">
    <property type="protein sequence ID" value="TNY20301.1"/>
    <property type="molecule type" value="Genomic_DNA"/>
</dbReference>
<evidence type="ECO:0000313" key="1">
    <source>
        <dbReference type="EMBL" id="TNY16934.1"/>
    </source>
</evidence>
<sequence>YGKNGLIGGVAGIWCTHGVCLGYHLMPTSEGRDDFFSALLCHWESAPKIVVYDFACSLAAYCMVREPEFFANTRFLIDELHAHGHTACSPACFISTAMQADPSLRKINSSAAECAHSGFGHIAHSLSFMNEEHAALVLWAVIQIHNRKKLIQTGQRALRTE</sequence>
<keyword evidence="5" id="KW-1185">Reference proteome</keyword>
<feature type="non-terminal residue" evidence="3">
    <location>
        <position position="1"/>
    </location>
</feature>
<dbReference type="OrthoDB" id="5598737at2759"/>
<organism evidence="3 5">
    <name type="scientific">Rhodotorula diobovata</name>
    <dbReference type="NCBI Taxonomy" id="5288"/>
    <lineage>
        <taxon>Eukaryota</taxon>
        <taxon>Fungi</taxon>
        <taxon>Dikarya</taxon>
        <taxon>Basidiomycota</taxon>
        <taxon>Pucciniomycotina</taxon>
        <taxon>Microbotryomycetes</taxon>
        <taxon>Sporidiobolales</taxon>
        <taxon>Sporidiobolaceae</taxon>
        <taxon>Rhodotorula</taxon>
    </lineage>
</organism>
<dbReference type="EMBL" id="SOZI01000223">
    <property type="protein sequence ID" value="TNY17258.1"/>
    <property type="molecule type" value="Genomic_DNA"/>
</dbReference>
<accession>A0A5C5FKF7</accession>
<gene>
    <name evidence="4" type="ORF">DMC30DRAFT_352573</name>
    <name evidence="3" type="ORF">DMC30DRAFT_357385</name>
    <name evidence="2" type="ORF">DMC30DRAFT_357471</name>
    <name evidence="1" type="ORF">DMC30DRAFT_357852</name>
</gene>
<evidence type="ECO:0000313" key="4">
    <source>
        <dbReference type="EMBL" id="TNY20301.1"/>
    </source>
</evidence>
<evidence type="ECO:0000313" key="5">
    <source>
        <dbReference type="Proteomes" id="UP000311382"/>
    </source>
</evidence>
<proteinExistence type="predicted"/>
<dbReference type="EMBL" id="SOZI01000300">
    <property type="protein sequence ID" value="TNY16934.1"/>
    <property type="molecule type" value="Genomic_DNA"/>
</dbReference>
<dbReference type="EMBL" id="SOZI01000230">
    <property type="protein sequence ID" value="TNY17203.1"/>
    <property type="molecule type" value="Genomic_DNA"/>
</dbReference>
<evidence type="ECO:0000313" key="2">
    <source>
        <dbReference type="EMBL" id="TNY17203.1"/>
    </source>
</evidence>
<dbReference type="PANTHER" id="PTHR34305">
    <property type="entry name" value="EXPRESSED PROTEIN"/>
    <property type="match status" value="1"/>
</dbReference>
<protein>
    <submittedName>
        <fullName evidence="3">Uncharacterized protein</fullName>
    </submittedName>
</protein>
<reference evidence="3 5" key="1">
    <citation type="submission" date="2019-03" db="EMBL/GenBank/DDBJ databases">
        <title>Rhodosporidium diobovatum UCD-FST 08-225 genome sequencing, assembly, and annotation.</title>
        <authorList>
            <person name="Fakankun I.U."/>
            <person name="Fristensky B."/>
            <person name="Levin D.B."/>
        </authorList>
    </citation>
    <scope>NUCLEOTIDE SEQUENCE [LARGE SCALE GENOMIC DNA]</scope>
    <source>
        <strain evidence="3 5">UCD-FST 08-225</strain>
    </source>
</reference>
<name>A0A5C5FKF7_9BASI</name>
<comment type="caution">
    <text evidence="3">The sequence shown here is derived from an EMBL/GenBank/DDBJ whole genome shotgun (WGS) entry which is preliminary data.</text>
</comment>
<dbReference type="PANTHER" id="PTHR34305:SF1">
    <property type="entry name" value="SWIM-TYPE DOMAIN-CONTAINING PROTEIN"/>
    <property type="match status" value="1"/>
</dbReference>
<dbReference type="AlphaFoldDB" id="A0A5C5FKF7"/>
<evidence type="ECO:0000313" key="3">
    <source>
        <dbReference type="EMBL" id="TNY17258.1"/>
    </source>
</evidence>
<dbReference type="Proteomes" id="UP000311382">
    <property type="component" value="Unassembled WGS sequence"/>
</dbReference>